<dbReference type="AlphaFoldDB" id="A0A9W8CHS2"/>
<protein>
    <submittedName>
        <fullName evidence="2">Uncharacterized protein</fullName>
    </submittedName>
</protein>
<reference evidence="2" key="1">
    <citation type="submission" date="2022-07" db="EMBL/GenBank/DDBJ databases">
        <title>Phylogenomic reconstructions and comparative analyses of Kickxellomycotina fungi.</title>
        <authorList>
            <person name="Reynolds N.K."/>
            <person name="Stajich J.E."/>
            <person name="Barry K."/>
            <person name="Grigoriev I.V."/>
            <person name="Crous P."/>
            <person name="Smith M.E."/>
        </authorList>
    </citation>
    <scope>NUCLEOTIDE SEQUENCE</scope>
    <source>
        <strain evidence="2">NBRC 105413</strain>
    </source>
</reference>
<proteinExistence type="predicted"/>
<feature type="region of interest" description="Disordered" evidence="1">
    <location>
        <begin position="392"/>
        <end position="510"/>
    </location>
</feature>
<gene>
    <name evidence="2" type="ORF">LPJ64_004538</name>
</gene>
<sequence length="773" mass="83812">MSLKPFRIPETRLLAINDLVVQVTLTFRTSDDEELRHRYEQNPTMQSLVLTTLVSLVNCNYTNGMGKGPGFLLHQMRKKWPIGRRYIFTRNGEPMHSSMHKFFFQLELTDPEEGAMLEIAEIRAVGMSPAASSYAGSVIEGLDAVSLPPVENMFSAEEFISGGRGRRSSSVYSGYSATNRSPVIRPTGPPSPRYGPRGGTANSTGITPEIRRASISDNHATMGYRAAPPSVSMSQQAQFHAPRYNPTRPPAVSEEPSPVMPSSSIRTRSISRSSVGSARTMHSVGADNSLSPRISQKQAYLPPQHPSNINNPPVSASTTANASTSVSPGDGRLRLGRTNWYRSLHGISPLSRQPKSLSSSDNEFINGAPNNLAAAAADIAVINNSGSNLHTTGSRIAGQLPPPSRIPKPTISKRAAVSSDNEHEDTGEKASFASRLKRRVMTPLGIHNRTKQQQQQRNERESAIPRPSSAVSSNINTSQIVSRPDMPPPSSTRPLSRMASKPRSDSVSIPTAVKNALMRRLRSPLSSHPDRSGSRLSVRDRIAAFNTLSVRSTPERDMSPGPNAAVDNQSDQQQQIQQREQQVVVDRPIAVPRSYRIVSDNPEPEYLSEEAPGTPSGRGKRTRLATATGFISMGSPAKSASAATQHHIFRSESPASNSGIFRAESPAALSAVSNVSVRVQDTIHALERAANNATPSRKPDTVLEMLKSGGGTSGVKRVSANDMFDEFASPSKRPRAPSMAAQSTPAQTEEEKASSLLNPFSVVQRMVRRHTRR</sequence>
<keyword evidence="3" id="KW-1185">Reference proteome</keyword>
<feature type="region of interest" description="Disordered" evidence="1">
    <location>
        <begin position="222"/>
        <end position="335"/>
    </location>
</feature>
<dbReference type="EMBL" id="JANBOH010000227">
    <property type="protein sequence ID" value="KAJ1643719.1"/>
    <property type="molecule type" value="Genomic_DNA"/>
</dbReference>
<feature type="region of interest" description="Disordered" evidence="1">
    <location>
        <begin position="547"/>
        <end position="583"/>
    </location>
</feature>
<feature type="compositionally biased region" description="Polar residues" evidence="1">
    <location>
        <begin position="286"/>
        <end position="298"/>
    </location>
</feature>
<accession>A0A9W8CHS2</accession>
<feature type="region of interest" description="Disordered" evidence="1">
    <location>
        <begin position="727"/>
        <end position="755"/>
    </location>
</feature>
<dbReference type="Proteomes" id="UP001145021">
    <property type="component" value="Unassembled WGS sequence"/>
</dbReference>
<feature type="compositionally biased region" description="Low complexity" evidence="1">
    <location>
        <begin position="312"/>
        <end position="328"/>
    </location>
</feature>
<name>A0A9W8CHS2_9FUNG</name>
<organism evidence="2 3">
    <name type="scientific">Coemansia asiatica</name>
    <dbReference type="NCBI Taxonomy" id="1052880"/>
    <lineage>
        <taxon>Eukaryota</taxon>
        <taxon>Fungi</taxon>
        <taxon>Fungi incertae sedis</taxon>
        <taxon>Zoopagomycota</taxon>
        <taxon>Kickxellomycotina</taxon>
        <taxon>Kickxellomycetes</taxon>
        <taxon>Kickxellales</taxon>
        <taxon>Kickxellaceae</taxon>
        <taxon>Coemansia</taxon>
    </lineage>
</organism>
<feature type="compositionally biased region" description="Low complexity" evidence="1">
    <location>
        <begin position="566"/>
        <end position="583"/>
    </location>
</feature>
<evidence type="ECO:0000313" key="2">
    <source>
        <dbReference type="EMBL" id="KAJ1643719.1"/>
    </source>
</evidence>
<evidence type="ECO:0000256" key="1">
    <source>
        <dbReference type="SAM" id="MobiDB-lite"/>
    </source>
</evidence>
<feature type="compositionally biased region" description="Polar residues" evidence="1">
    <location>
        <begin position="469"/>
        <end position="481"/>
    </location>
</feature>
<evidence type="ECO:0000313" key="3">
    <source>
        <dbReference type="Proteomes" id="UP001145021"/>
    </source>
</evidence>
<feature type="compositionally biased region" description="Low complexity" evidence="1">
    <location>
        <begin position="250"/>
        <end position="274"/>
    </location>
</feature>
<feature type="region of interest" description="Disordered" evidence="1">
    <location>
        <begin position="600"/>
        <end position="621"/>
    </location>
</feature>
<feature type="region of interest" description="Disordered" evidence="1">
    <location>
        <begin position="163"/>
        <end position="209"/>
    </location>
</feature>
<comment type="caution">
    <text evidence="2">The sequence shown here is derived from an EMBL/GenBank/DDBJ whole genome shotgun (WGS) entry which is preliminary data.</text>
</comment>